<dbReference type="Gene3D" id="1.20.140.10">
    <property type="entry name" value="Butyryl-CoA Dehydrogenase, subunit A, domain 3"/>
    <property type="match status" value="2"/>
</dbReference>
<dbReference type="Pfam" id="PF22924">
    <property type="entry name" value="ACOX_C_alpha1"/>
    <property type="match status" value="1"/>
</dbReference>
<sequence length="697" mass="75248">MSSLTPSSAAASLIRKFGTNRILSPHLRSLCAISALPLPNVSVVTDPERPAAYVWSMTGLREYLDGPHKAARDLVRDGLAANAGLLDAGLELSRAEYRDKVLEVMQQITAEGHTARGFPKEFGGQGDLGGFIAGFETLAFGDLSLMVKAGVQFGLFAGAILHLGTSRHHDEYLTDAIEGRLLGCFAMTETGHGSNVQALGTTATYDPATEEFVIHTPTPAARKDYIGNAARHGRMAAVFAQLVVGGETHGVHCLLVPIRTKDGDPLPGVTLSDCGAKLGLNGVDNGRIVFDQVRVPRTALLDRYAQVDADGNYSSEIENPDRRFFTMLGTLVQGRVSVGGAAINASKVALTIAIRYADRRRQFGAPGSADEALLLDYRMHQRRLLPLLARTYALHFAQAELVEEFARLFGGDGVKDDHDQRALEAQAAGTKALGTWHATETIQMCREACGGAGYLAENRLATLKADTDVFTTFEGDNTVLMQLVAKGLLTNYRESFGKLDPLGTARFIAAQAVEIAVEKTALRTLIERLRDVVPNRNDAADPDAGLRDDAYHSGMLRFREEHMLAGVARRLKRGIDDGVEPFEAFNRCQDHVIAAGRAHVERVVAEAFLAAVQAAPEGAARERLRDLYDLHALVTIESERAWYIEHGRLSGARSKAITALVNELCAVVRPYAGELVDAFGVPGAAVDVPMVVPSQHE</sequence>
<accession>A0ABP6WY98</accession>
<evidence type="ECO:0000256" key="4">
    <source>
        <dbReference type="ARBA" id="ARBA00022827"/>
    </source>
</evidence>
<dbReference type="InterPro" id="IPR013786">
    <property type="entry name" value="AcylCoA_DH/ox_N"/>
</dbReference>
<evidence type="ECO:0000259" key="8">
    <source>
        <dbReference type="Pfam" id="PF02771"/>
    </source>
</evidence>
<dbReference type="InterPro" id="IPR037069">
    <property type="entry name" value="AcylCoA_DH/ox_N_sf"/>
</dbReference>
<name>A0ABP6WY98_9ACTN</name>
<reference evidence="11" key="1">
    <citation type="journal article" date="2019" name="Int. J. Syst. Evol. Microbiol.">
        <title>The Global Catalogue of Microorganisms (GCM) 10K type strain sequencing project: providing services to taxonomists for standard genome sequencing and annotation.</title>
        <authorList>
            <consortium name="The Broad Institute Genomics Platform"/>
            <consortium name="The Broad Institute Genome Sequencing Center for Infectious Disease"/>
            <person name="Wu L."/>
            <person name="Ma J."/>
        </authorList>
    </citation>
    <scope>NUCLEOTIDE SEQUENCE [LARGE SCALE GENOMIC DNA]</scope>
    <source>
        <strain evidence="11">JCM 16928</strain>
    </source>
</reference>
<feature type="domain" description="Acyl-CoA oxidase/dehydrogenase middle" evidence="7">
    <location>
        <begin position="184"/>
        <end position="293"/>
    </location>
</feature>
<comment type="similarity">
    <text evidence="2">Belongs to the acyl-CoA oxidase family.</text>
</comment>
<dbReference type="InterPro" id="IPR036250">
    <property type="entry name" value="AcylCo_DH-like_C"/>
</dbReference>
<dbReference type="PIRSF" id="PIRSF000168">
    <property type="entry name" value="Acyl-CoA_oxidase"/>
    <property type="match status" value="1"/>
</dbReference>
<organism evidence="10 11">
    <name type="scientific">Kribbella ginsengisoli</name>
    <dbReference type="NCBI Taxonomy" id="363865"/>
    <lineage>
        <taxon>Bacteria</taxon>
        <taxon>Bacillati</taxon>
        <taxon>Actinomycetota</taxon>
        <taxon>Actinomycetes</taxon>
        <taxon>Propionibacteriales</taxon>
        <taxon>Kribbellaceae</taxon>
        <taxon>Kribbella</taxon>
    </lineage>
</organism>
<evidence type="ECO:0000259" key="6">
    <source>
        <dbReference type="Pfam" id="PF01756"/>
    </source>
</evidence>
<comment type="caution">
    <text evidence="10">The sequence shown here is derived from an EMBL/GenBank/DDBJ whole genome shotgun (WGS) entry which is preliminary data.</text>
</comment>
<dbReference type="InterPro" id="IPR055060">
    <property type="entry name" value="ACOX_C_alpha1"/>
</dbReference>
<dbReference type="Pfam" id="PF02770">
    <property type="entry name" value="Acyl-CoA_dh_M"/>
    <property type="match status" value="1"/>
</dbReference>
<dbReference type="Proteomes" id="UP001501222">
    <property type="component" value="Unassembled WGS sequence"/>
</dbReference>
<proteinExistence type="inferred from homology"/>
<feature type="domain" description="Acyl-CoA oxidase C-terminal" evidence="6">
    <location>
        <begin position="558"/>
        <end position="682"/>
    </location>
</feature>
<feature type="domain" description="Acyl-CoA dehydrogenase/oxidase N-terminal" evidence="8">
    <location>
        <begin position="91"/>
        <end position="179"/>
    </location>
</feature>
<evidence type="ECO:0000259" key="7">
    <source>
        <dbReference type="Pfam" id="PF02770"/>
    </source>
</evidence>
<keyword evidence="4" id="KW-0274">FAD</keyword>
<keyword evidence="11" id="KW-1185">Reference proteome</keyword>
<evidence type="ECO:0000256" key="5">
    <source>
        <dbReference type="ARBA" id="ARBA00023002"/>
    </source>
</evidence>
<evidence type="ECO:0000313" key="10">
    <source>
        <dbReference type="EMBL" id="GAA3557468.1"/>
    </source>
</evidence>
<dbReference type="InterPro" id="IPR006091">
    <property type="entry name" value="Acyl-CoA_Oxase/DH_mid-dom"/>
</dbReference>
<dbReference type="InterPro" id="IPR046373">
    <property type="entry name" value="Acyl-CoA_Oxase/DH_mid-dom_sf"/>
</dbReference>
<feature type="domain" description="Acyl-CoA oxidase C-alpha1" evidence="9">
    <location>
        <begin position="329"/>
        <end position="489"/>
    </location>
</feature>
<evidence type="ECO:0000256" key="1">
    <source>
        <dbReference type="ARBA" id="ARBA00001974"/>
    </source>
</evidence>
<dbReference type="PANTHER" id="PTHR10909:SF382">
    <property type="entry name" value="ACYL-COENZYME A OXIDASE"/>
    <property type="match status" value="1"/>
</dbReference>
<evidence type="ECO:0000256" key="3">
    <source>
        <dbReference type="ARBA" id="ARBA00022630"/>
    </source>
</evidence>
<dbReference type="Pfam" id="PF01756">
    <property type="entry name" value="ACOX"/>
    <property type="match status" value="1"/>
</dbReference>
<comment type="cofactor">
    <cofactor evidence="1">
        <name>FAD</name>
        <dbReference type="ChEBI" id="CHEBI:57692"/>
    </cofactor>
</comment>
<dbReference type="PANTHER" id="PTHR10909">
    <property type="entry name" value="ELECTRON TRANSPORT OXIDOREDUCTASE"/>
    <property type="match status" value="1"/>
</dbReference>
<evidence type="ECO:0000259" key="9">
    <source>
        <dbReference type="Pfam" id="PF22924"/>
    </source>
</evidence>
<gene>
    <name evidence="10" type="ORF">GCM10022235_27000</name>
</gene>
<keyword evidence="5" id="KW-0560">Oxidoreductase</keyword>
<dbReference type="Gene3D" id="2.40.110.10">
    <property type="entry name" value="Butyryl-CoA Dehydrogenase, subunit A, domain 2"/>
    <property type="match status" value="1"/>
</dbReference>
<dbReference type="SUPFAM" id="SSF56645">
    <property type="entry name" value="Acyl-CoA dehydrogenase NM domain-like"/>
    <property type="match status" value="1"/>
</dbReference>
<dbReference type="SUPFAM" id="SSF47203">
    <property type="entry name" value="Acyl-CoA dehydrogenase C-terminal domain-like"/>
    <property type="match status" value="2"/>
</dbReference>
<dbReference type="Gene3D" id="1.10.540.10">
    <property type="entry name" value="Acyl-CoA dehydrogenase/oxidase, N-terminal domain"/>
    <property type="match status" value="1"/>
</dbReference>
<dbReference type="InterPro" id="IPR009100">
    <property type="entry name" value="AcylCoA_DH/oxidase_NM_dom_sf"/>
</dbReference>
<dbReference type="Pfam" id="PF02771">
    <property type="entry name" value="Acyl-CoA_dh_N"/>
    <property type="match status" value="1"/>
</dbReference>
<dbReference type="InterPro" id="IPR002655">
    <property type="entry name" value="Acyl-CoA_oxidase_C"/>
</dbReference>
<protein>
    <submittedName>
        <fullName evidence="10">Acyl-CoA dehydrogenase</fullName>
    </submittedName>
</protein>
<dbReference type="InterPro" id="IPR012258">
    <property type="entry name" value="Acyl-CoA_oxidase"/>
</dbReference>
<evidence type="ECO:0000313" key="11">
    <source>
        <dbReference type="Proteomes" id="UP001501222"/>
    </source>
</evidence>
<evidence type="ECO:0000256" key="2">
    <source>
        <dbReference type="ARBA" id="ARBA00006288"/>
    </source>
</evidence>
<dbReference type="EMBL" id="BAABAA010000002">
    <property type="protein sequence ID" value="GAA3557468.1"/>
    <property type="molecule type" value="Genomic_DNA"/>
</dbReference>
<keyword evidence="3" id="KW-0285">Flavoprotein</keyword>